<dbReference type="Proteomes" id="UP001322138">
    <property type="component" value="Unassembled WGS sequence"/>
</dbReference>
<sequence>MGPKRNIKETEGLSSLAPATPDPASLQQAAGHQAVPVSVKRQRVSRACDQCRAAREKCDGVQPQCFPCISQTRSCTYNVSPKKRGVQTGYIRTLELTLGWIMENIAGAEDALGNALAQEGSQAQAVMTGKDGTAATRLHKKWGRSRVHKEIERLLSGGVTPVLDLDGRSPSVDANANNTDSSVDTGKNIAPEPPDLPTRDSAAGPHLAITPEHTLPDTQSPRTMLQNYSSGPSSNTPISTRTQLPPEHWRLLDIYFSYTHCWLPILEKQALFQTSYRYTKEGLLLVSTDPSSAAHAELWSVLALASFQSTTSSQSLAGEAGNTTLSHHQIYNTARGLIPSECKNFQINHARALLLLSLVNMARENRTDASLLLGFAIRILLNLHSSEAPSAGNTTNIEAALMSCFMLETTLSIAYKQLPHLRAEDLARFPSIPESGLDQWEPWSPCEDFGSKSVDFRSSRNPAFCVTTFNQLYAILLVVSQRVLAERRGVFSEHQKSSFSAQLQHVIESETPFRDFILSEACQPSSVPTAYIIRILYLWAMLRNSRTGTESLVSMLTETLEHYGNSFHAGTMPPFLLTSLRSMANEDFLAGFGERDRERLVELALRYSACRSTNVSNMPGAHFIPVPIHQSIIGRDHTAKAPSSLASMISGSSLAPLPASTPSLYGDGRRMSNAYDQQFQHPSATGNLQGGFGSVMAYGVPNVGMGMHHSHVSLGFGGPDYDALLDDMAATDCTDSIEVDPQFMINLGYGPGCDTSEVFRNRFDGYE</sequence>
<comment type="caution">
    <text evidence="5">The sequence shown here is derived from an EMBL/GenBank/DDBJ whole genome shotgun (WGS) entry which is preliminary data.</text>
</comment>
<dbReference type="PANTHER" id="PTHR47655:SF2">
    <property type="entry name" value="QUINIC ACID UTILIZATION ACTIVATOR"/>
    <property type="match status" value="1"/>
</dbReference>
<dbReference type="InterPro" id="IPR001138">
    <property type="entry name" value="Zn2Cys6_DnaBD"/>
</dbReference>
<keyword evidence="1" id="KW-0479">Metal-binding</keyword>
<dbReference type="PROSITE" id="PS50048">
    <property type="entry name" value="ZN2_CY6_FUNGAL_2"/>
    <property type="match status" value="1"/>
</dbReference>
<dbReference type="CDD" id="cd00067">
    <property type="entry name" value="GAL4"/>
    <property type="match status" value="1"/>
</dbReference>
<keyword evidence="2" id="KW-0539">Nucleus</keyword>
<organism evidence="5 6">
    <name type="scientific">Podospora bellae-mahoneyi</name>
    <dbReference type="NCBI Taxonomy" id="2093777"/>
    <lineage>
        <taxon>Eukaryota</taxon>
        <taxon>Fungi</taxon>
        <taxon>Dikarya</taxon>
        <taxon>Ascomycota</taxon>
        <taxon>Pezizomycotina</taxon>
        <taxon>Sordariomycetes</taxon>
        <taxon>Sordariomycetidae</taxon>
        <taxon>Sordariales</taxon>
        <taxon>Podosporaceae</taxon>
        <taxon>Podospora</taxon>
    </lineage>
</organism>
<accession>A0ABR0FET3</accession>
<evidence type="ECO:0000256" key="1">
    <source>
        <dbReference type="ARBA" id="ARBA00022723"/>
    </source>
</evidence>
<dbReference type="SMART" id="SM00066">
    <property type="entry name" value="GAL4"/>
    <property type="match status" value="1"/>
</dbReference>
<dbReference type="Gene3D" id="4.10.240.10">
    <property type="entry name" value="Zn(2)-C6 fungal-type DNA-binding domain"/>
    <property type="match status" value="1"/>
</dbReference>
<dbReference type="InterPro" id="IPR007219">
    <property type="entry name" value="XnlR_reg_dom"/>
</dbReference>
<evidence type="ECO:0000256" key="2">
    <source>
        <dbReference type="ARBA" id="ARBA00023242"/>
    </source>
</evidence>
<gene>
    <name evidence="5" type="ORF">QC761_505100</name>
</gene>
<reference evidence="5 6" key="1">
    <citation type="journal article" date="2023" name="bioRxiv">
        <title>High-quality genome assemblies of four members of thePodospora anserinaspecies complex.</title>
        <authorList>
            <person name="Ament-Velasquez S.L."/>
            <person name="Vogan A.A."/>
            <person name="Wallerman O."/>
            <person name="Hartmann F."/>
            <person name="Gautier V."/>
            <person name="Silar P."/>
            <person name="Giraud T."/>
            <person name="Johannesson H."/>
        </authorList>
    </citation>
    <scope>NUCLEOTIDE SEQUENCE [LARGE SCALE GENOMIC DNA]</scope>
    <source>
        <strain evidence="5 6">CBS 112042</strain>
    </source>
</reference>
<feature type="compositionally biased region" description="Polar residues" evidence="3">
    <location>
        <begin position="216"/>
        <end position="241"/>
    </location>
</feature>
<dbReference type="PROSITE" id="PS00463">
    <property type="entry name" value="ZN2_CY6_FUNGAL_1"/>
    <property type="match status" value="1"/>
</dbReference>
<protein>
    <recommendedName>
        <fullName evidence="4">Zn(2)-C6 fungal-type domain-containing protein</fullName>
    </recommendedName>
</protein>
<dbReference type="RefSeq" id="XP_062730899.1">
    <property type="nucleotide sequence ID" value="XM_062879737.1"/>
</dbReference>
<dbReference type="Pfam" id="PF04082">
    <property type="entry name" value="Fungal_trans"/>
    <property type="match status" value="1"/>
</dbReference>
<dbReference type="GeneID" id="87899219"/>
<evidence type="ECO:0000313" key="5">
    <source>
        <dbReference type="EMBL" id="KAK4641923.1"/>
    </source>
</evidence>
<name>A0ABR0FET3_9PEZI</name>
<dbReference type="EMBL" id="JAFFGZ010000007">
    <property type="protein sequence ID" value="KAK4641923.1"/>
    <property type="molecule type" value="Genomic_DNA"/>
</dbReference>
<keyword evidence="6" id="KW-1185">Reference proteome</keyword>
<evidence type="ECO:0000256" key="3">
    <source>
        <dbReference type="SAM" id="MobiDB-lite"/>
    </source>
</evidence>
<feature type="compositionally biased region" description="Polar residues" evidence="3">
    <location>
        <begin position="172"/>
        <end position="185"/>
    </location>
</feature>
<dbReference type="InterPro" id="IPR052783">
    <property type="entry name" value="Metabolic/Drug-Res_Regulator"/>
</dbReference>
<dbReference type="CDD" id="cd12148">
    <property type="entry name" value="fungal_TF_MHR"/>
    <property type="match status" value="1"/>
</dbReference>
<evidence type="ECO:0000313" key="6">
    <source>
        <dbReference type="Proteomes" id="UP001322138"/>
    </source>
</evidence>
<evidence type="ECO:0000259" key="4">
    <source>
        <dbReference type="PROSITE" id="PS50048"/>
    </source>
</evidence>
<feature type="compositionally biased region" description="Basic and acidic residues" evidence="3">
    <location>
        <begin position="1"/>
        <end position="11"/>
    </location>
</feature>
<dbReference type="InterPro" id="IPR036864">
    <property type="entry name" value="Zn2-C6_fun-type_DNA-bd_sf"/>
</dbReference>
<proteinExistence type="predicted"/>
<feature type="region of interest" description="Disordered" evidence="3">
    <location>
        <begin position="164"/>
        <end position="241"/>
    </location>
</feature>
<dbReference type="SUPFAM" id="SSF57701">
    <property type="entry name" value="Zn2/Cys6 DNA-binding domain"/>
    <property type="match status" value="1"/>
</dbReference>
<feature type="region of interest" description="Disordered" evidence="3">
    <location>
        <begin position="1"/>
        <end position="34"/>
    </location>
</feature>
<dbReference type="PANTHER" id="PTHR47655">
    <property type="entry name" value="QUINIC ACID UTILIZATION ACTIVATOR"/>
    <property type="match status" value="1"/>
</dbReference>
<feature type="domain" description="Zn(2)-C6 fungal-type" evidence="4">
    <location>
        <begin position="47"/>
        <end position="77"/>
    </location>
</feature>
<dbReference type="Pfam" id="PF00172">
    <property type="entry name" value="Zn_clus"/>
    <property type="match status" value="1"/>
</dbReference>